<feature type="chain" id="PRO_5041434734" evidence="6">
    <location>
        <begin position="30"/>
        <end position="485"/>
    </location>
</feature>
<organism evidence="9 10">
    <name type="scientific">Portibacter lacus</name>
    <dbReference type="NCBI Taxonomy" id="1099794"/>
    <lineage>
        <taxon>Bacteria</taxon>
        <taxon>Pseudomonadati</taxon>
        <taxon>Bacteroidota</taxon>
        <taxon>Saprospiria</taxon>
        <taxon>Saprospirales</taxon>
        <taxon>Haliscomenobacteraceae</taxon>
        <taxon>Portibacter</taxon>
    </lineage>
</organism>
<evidence type="ECO:0000259" key="8">
    <source>
        <dbReference type="Pfam" id="PF14322"/>
    </source>
</evidence>
<keyword evidence="10" id="KW-1185">Reference proteome</keyword>
<comment type="subcellular location">
    <subcellularLocation>
        <location evidence="1">Cell outer membrane</location>
    </subcellularLocation>
</comment>
<evidence type="ECO:0000256" key="4">
    <source>
        <dbReference type="ARBA" id="ARBA00023136"/>
    </source>
</evidence>
<evidence type="ECO:0000256" key="6">
    <source>
        <dbReference type="SAM" id="SignalP"/>
    </source>
</evidence>
<dbReference type="InterPro" id="IPR033985">
    <property type="entry name" value="SusD-like_N"/>
</dbReference>
<dbReference type="InterPro" id="IPR012944">
    <property type="entry name" value="SusD_RagB_dom"/>
</dbReference>
<evidence type="ECO:0000256" key="1">
    <source>
        <dbReference type="ARBA" id="ARBA00004442"/>
    </source>
</evidence>
<dbReference type="InterPro" id="IPR011990">
    <property type="entry name" value="TPR-like_helical_dom_sf"/>
</dbReference>
<evidence type="ECO:0000313" key="9">
    <source>
        <dbReference type="EMBL" id="GLR17141.1"/>
    </source>
</evidence>
<feature type="signal peptide" evidence="6">
    <location>
        <begin position="1"/>
        <end position="29"/>
    </location>
</feature>
<dbReference type="RefSeq" id="WP_235293985.1">
    <property type="nucleotide sequence ID" value="NZ_BSOH01000010.1"/>
</dbReference>
<evidence type="ECO:0000313" key="10">
    <source>
        <dbReference type="Proteomes" id="UP001156666"/>
    </source>
</evidence>
<reference evidence="9" key="2">
    <citation type="submission" date="2023-01" db="EMBL/GenBank/DDBJ databases">
        <title>Draft genome sequence of Portibacter lacus strain NBRC 108769.</title>
        <authorList>
            <person name="Sun Q."/>
            <person name="Mori K."/>
        </authorList>
    </citation>
    <scope>NUCLEOTIDE SEQUENCE</scope>
    <source>
        <strain evidence="9">NBRC 108769</strain>
    </source>
</reference>
<reference evidence="9" key="1">
    <citation type="journal article" date="2014" name="Int. J. Syst. Evol. Microbiol.">
        <title>Complete genome sequence of Corynebacterium casei LMG S-19264T (=DSM 44701T), isolated from a smear-ripened cheese.</title>
        <authorList>
            <consortium name="US DOE Joint Genome Institute (JGI-PGF)"/>
            <person name="Walter F."/>
            <person name="Albersmeier A."/>
            <person name="Kalinowski J."/>
            <person name="Ruckert C."/>
        </authorList>
    </citation>
    <scope>NUCLEOTIDE SEQUENCE</scope>
    <source>
        <strain evidence="9">NBRC 108769</strain>
    </source>
</reference>
<dbReference type="Pfam" id="PF14322">
    <property type="entry name" value="SusD-like_3"/>
    <property type="match status" value="1"/>
</dbReference>
<evidence type="ECO:0000259" key="7">
    <source>
        <dbReference type="Pfam" id="PF07980"/>
    </source>
</evidence>
<dbReference type="EMBL" id="BSOH01000010">
    <property type="protein sequence ID" value="GLR17141.1"/>
    <property type="molecule type" value="Genomic_DNA"/>
</dbReference>
<gene>
    <name evidence="9" type="ORF">GCM10007940_17560</name>
</gene>
<evidence type="ECO:0000256" key="3">
    <source>
        <dbReference type="ARBA" id="ARBA00022729"/>
    </source>
</evidence>
<dbReference type="PROSITE" id="PS51257">
    <property type="entry name" value="PROKAR_LIPOPROTEIN"/>
    <property type="match status" value="1"/>
</dbReference>
<dbReference type="Gene3D" id="1.25.40.390">
    <property type="match status" value="1"/>
</dbReference>
<comment type="similarity">
    <text evidence="2">Belongs to the SusD family.</text>
</comment>
<keyword evidence="3 6" id="KW-0732">Signal</keyword>
<feature type="domain" description="SusD-like N-terminal" evidence="8">
    <location>
        <begin position="101"/>
        <end position="228"/>
    </location>
</feature>
<dbReference type="CDD" id="cd08977">
    <property type="entry name" value="SusD"/>
    <property type="match status" value="1"/>
</dbReference>
<name>A0AA37WCW6_9BACT</name>
<keyword evidence="5" id="KW-0998">Cell outer membrane</keyword>
<dbReference type="AlphaFoldDB" id="A0AA37WCW6"/>
<dbReference type="Pfam" id="PF07980">
    <property type="entry name" value="SusD_RagB"/>
    <property type="match status" value="1"/>
</dbReference>
<comment type="caution">
    <text evidence="9">The sequence shown here is derived from an EMBL/GenBank/DDBJ whole genome shotgun (WGS) entry which is preliminary data.</text>
</comment>
<dbReference type="Proteomes" id="UP001156666">
    <property type="component" value="Unassembled WGS sequence"/>
</dbReference>
<proteinExistence type="inferred from homology"/>
<dbReference type="GO" id="GO:0009279">
    <property type="term" value="C:cell outer membrane"/>
    <property type="evidence" value="ECO:0007669"/>
    <property type="project" value="UniProtKB-SubCell"/>
</dbReference>
<evidence type="ECO:0000256" key="2">
    <source>
        <dbReference type="ARBA" id="ARBA00006275"/>
    </source>
</evidence>
<dbReference type="SUPFAM" id="SSF48452">
    <property type="entry name" value="TPR-like"/>
    <property type="match status" value="1"/>
</dbReference>
<accession>A0AA37WCW6</accession>
<feature type="domain" description="RagB/SusD" evidence="7">
    <location>
        <begin position="335"/>
        <end position="454"/>
    </location>
</feature>
<keyword evidence="4" id="KW-0472">Membrane</keyword>
<evidence type="ECO:0000256" key="5">
    <source>
        <dbReference type="ARBA" id="ARBA00023237"/>
    </source>
</evidence>
<protein>
    <submittedName>
        <fullName evidence="9">Membrane protein</fullName>
    </submittedName>
</protein>
<sequence length="485" mass="54789">MLTNKKIKYHLFYKSLALCLLLIGGSCTGILDKDPIATLDSSSFFQTAADAEQAINAAYNPLLFNNTNNNFYWAFAVITGDEAIPGGDGSRSGIVEMESFTYTPRTEELNTFWKLQYKGINQCNLVLDNLPNIEIDKEDKNRIMGEALFLRSYYYFMLSQVFGDVPLYLAVLPPDELKIPKSARKEVFAQIIEDCEEAASILPISYESSGTGRATKGAALALAAKTHLYLKEWEKVISKVDQIKSIDIYELSVNYQDNFGISTQNNSESVWEIQHANLQLGVGNFLNQWWASRKIDGYGFAEVREEYIADFEDGDPRRAFTAASNNEHYVGLTYKRSFSSTGHSPQKFIQPDSTATQKADGDINYPAIRYAEVLLWEAEALIELNRLAEAETPLEVVRNRARNQAENPETTLPYIEATSEEQMREALRHERKVELGLEMHRFFDLVRWGIAGEVLDGFQVGKHEVFPLPQIEIDLNNALVQNAGY</sequence>